<dbReference type="SUPFAM" id="SSF47323">
    <property type="entry name" value="Anticodon-binding domain of a subclass of class I aminoacyl-tRNA synthetases"/>
    <property type="match status" value="1"/>
</dbReference>
<accession>Q757H0</accession>
<dbReference type="InterPro" id="IPR002302">
    <property type="entry name" value="Leu-tRNA-ligase"/>
</dbReference>
<evidence type="ECO:0000256" key="1">
    <source>
        <dbReference type="ARBA" id="ARBA00004305"/>
    </source>
</evidence>
<dbReference type="GO" id="GO:0005739">
    <property type="term" value="C:mitochondrion"/>
    <property type="evidence" value="ECO:0000318"/>
    <property type="project" value="GO_Central"/>
</dbReference>
<dbReference type="AlphaFoldDB" id="Q757H0"/>
<evidence type="ECO:0000256" key="11">
    <source>
        <dbReference type="ARBA" id="ARBA00030520"/>
    </source>
</evidence>
<comment type="similarity">
    <text evidence="2 14">Belongs to the class-I aminoacyl-tRNA synthetase family.</text>
</comment>
<dbReference type="GO" id="GO:0005759">
    <property type="term" value="C:mitochondrial matrix"/>
    <property type="evidence" value="ECO:0007669"/>
    <property type="project" value="UniProtKB-SubCell"/>
</dbReference>
<organism evidence="18 19">
    <name type="scientific">Eremothecium gossypii (strain ATCC 10895 / CBS 109.51 / FGSC 9923 / NRRL Y-1056)</name>
    <name type="common">Yeast</name>
    <name type="synonym">Ashbya gossypii</name>
    <dbReference type="NCBI Taxonomy" id="284811"/>
    <lineage>
        <taxon>Eukaryota</taxon>
        <taxon>Fungi</taxon>
        <taxon>Dikarya</taxon>
        <taxon>Ascomycota</taxon>
        <taxon>Saccharomycotina</taxon>
        <taxon>Saccharomycetes</taxon>
        <taxon>Saccharomycetales</taxon>
        <taxon>Saccharomycetaceae</taxon>
        <taxon>Eremothecium</taxon>
    </lineage>
</organism>
<dbReference type="Gene3D" id="1.10.730.10">
    <property type="entry name" value="Isoleucyl-tRNA Synthetase, Domain 1"/>
    <property type="match status" value="1"/>
</dbReference>
<dbReference type="RefSeq" id="NP_984903.1">
    <property type="nucleotide sequence ID" value="NM_210257.1"/>
</dbReference>
<dbReference type="SUPFAM" id="SSF52374">
    <property type="entry name" value="Nucleotidylyl transferase"/>
    <property type="match status" value="1"/>
</dbReference>
<dbReference type="OrthoDB" id="15954at2759"/>
<dbReference type="Proteomes" id="UP000000591">
    <property type="component" value="Chromosome V"/>
</dbReference>
<dbReference type="GO" id="GO:0006429">
    <property type="term" value="P:leucyl-tRNA aminoacylation"/>
    <property type="evidence" value="ECO:0000318"/>
    <property type="project" value="GO_Central"/>
</dbReference>
<keyword evidence="19" id="KW-1185">Reference proteome</keyword>
<dbReference type="Pfam" id="PF09334">
    <property type="entry name" value="tRNA-synt_1g"/>
    <property type="match status" value="1"/>
</dbReference>
<evidence type="ECO:0000256" key="3">
    <source>
        <dbReference type="ARBA" id="ARBA00013164"/>
    </source>
</evidence>
<dbReference type="STRING" id="284811.Q757H0"/>
<evidence type="ECO:0000259" key="17">
    <source>
        <dbReference type="Pfam" id="PF13603"/>
    </source>
</evidence>
<keyword evidence="9" id="KW-0496">Mitochondrion</keyword>
<dbReference type="Pfam" id="PF13603">
    <property type="entry name" value="tRNA-synt_1_2"/>
    <property type="match status" value="1"/>
</dbReference>
<dbReference type="eggNOG" id="KOG0435">
    <property type="taxonomic scope" value="Eukaryota"/>
</dbReference>
<dbReference type="GeneID" id="4621105"/>
<dbReference type="InterPro" id="IPR014729">
    <property type="entry name" value="Rossmann-like_a/b/a_fold"/>
</dbReference>
<evidence type="ECO:0000256" key="14">
    <source>
        <dbReference type="RuleBase" id="RU363035"/>
    </source>
</evidence>
<dbReference type="EMBL" id="AE016818">
    <property type="protein sequence ID" value="AAS52727.1"/>
    <property type="molecule type" value="Genomic_DNA"/>
</dbReference>
<dbReference type="Gene3D" id="3.40.50.620">
    <property type="entry name" value="HUPs"/>
    <property type="match status" value="2"/>
</dbReference>
<dbReference type="FunFam" id="3.40.50.620:FF:000100">
    <property type="entry name" value="probable leucine--tRNA ligase, mitochondrial"/>
    <property type="match status" value="1"/>
</dbReference>
<feature type="domain" description="Aminoacyl-tRNA synthetase class Ia" evidence="15">
    <location>
        <begin position="427"/>
        <end position="586"/>
    </location>
</feature>
<feature type="domain" description="Methionyl/Leucyl tRNA synthetase" evidence="16">
    <location>
        <begin position="50"/>
        <end position="187"/>
    </location>
</feature>
<dbReference type="FunFam" id="1.10.730.10:FF:000065">
    <property type="entry name" value="Leucyl-tRNA synthetase"/>
    <property type="match status" value="1"/>
</dbReference>
<dbReference type="FunCoup" id="Q757H0">
    <property type="interactions" value="542"/>
</dbReference>
<keyword evidence="5 14" id="KW-0547">Nucleotide-binding</keyword>
<dbReference type="Pfam" id="PF00133">
    <property type="entry name" value="tRNA-synt_1"/>
    <property type="match status" value="1"/>
</dbReference>
<evidence type="ECO:0000256" key="4">
    <source>
        <dbReference type="ARBA" id="ARBA00022598"/>
    </source>
</evidence>
<gene>
    <name evidence="18" type="ORF">AGOS_AER043C</name>
</gene>
<dbReference type="PRINTS" id="PR00985">
    <property type="entry name" value="TRNASYNTHLEU"/>
</dbReference>
<keyword evidence="7 14" id="KW-0648">Protein biosynthesis</keyword>
<dbReference type="PROSITE" id="PS00178">
    <property type="entry name" value="AA_TRNA_LIGASE_I"/>
    <property type="match status" value="1"/>
</dbReference>
<sequence>MRGFPGAWCKRSLNTASDAVDLVKVGQKWKSKVLSGVPQPAAEGTRPHMYVLSMFPYPSGMLHIGHLRVYTISDALNRFYRMKGYEVVHPMGWDAFGLPAENAALERGIAPADWTRQNIARMKQQKGDMLAHFEWGREVTTCDPEYYRFTQELFLELWHHGMAYKKEAEINWDPVDKTVLANEQVDAQGRSWRSGALVEKRKLNQWFLRITRFAHELSHDLDGLDGWPAKVKAMQKHWIGEVEGTEVRLCTGDGEAIVAFTPRIEAVFGLQYVAISTEHALTKKMAERLPELCEFLQRPLVLSESDLSGFQLPGTYVQHPFAKDHGHRIPVFVSPYVPADGAGAVLGTPAHDEFDHKFWRANKPAEPVISSFEASGECDDECHIQTKGILNAKAGNLKGISSQDAKQVLADKLVATGDGRQTTQYRLRDWLISRQRYWGAPIPIIYCDSCGTVPVPKQDLPVMLPNIAGLSKKGNTLEHIPEFVNTSCPSCGGPAKRETDTMDTFMDSSWYFFRYLDSHNQKEPFGYDKATRSMPVDMYIGGVEHSILHLLYARFISKFLASIGKWDGSACNGEPFKRLVTQGMVHGKTFIDPENGSFLKPEELDMSNPADPIICRTGQKPRVSYEKMSKSKYNGADPAQCISKHGPDAIRAHILFQAPISDVVNWDETKIVGIERWLARIIKLAHTLAADSQLKHGPVAKLTNMHEIALFNEVQKLLGSITDSFSRTLSLNTVISDYMKLTNLLDQALKNKDINPAWLLTHFKKLVSVIHPTVPAVSEEAADIIKGHLQLLTWDHYVWPTVDAQQKDNSVGYRVFVDGKMRFIYPAPSAFINDKNGVLKALLAHPDGGKYLAGRQVKNLILKKNIISLVLQK</sequence>
<dbReference type="FunFam" id="3.40.50.620:FF:000003">
    <property type="entry name" value="Leucine--tRNA ligase"/>
    <property type="match status" value="1"/>
</dbReference>
<dbReference type="InterPro" id="IPR009008">
    <property type="entry name" value="Val/Leu/Ile-tRNA-synth_edit"/>
</dbReference>
<dbReference type="GO" id="GO:0005524">
    <property type="term" value="F:ATP binding"/>
    <property type="evidence" value="ECO:0007669"/>
    <property type="project" value="UniProtKB-KW"/>
</dbReference>
<evidence type="ECO:0000313" key="18">
    <source>
        <dbReference type="EMBL" id="AAS52727.1"/>
    </source>
</evidence>
<comment type="subcellular location">
    <subcellularLocation>
        <location evidence="1">Mitochondrion matrix</location>
    </subcellularLocation>
</comment>
<dbReference type="GO" id="GO:0004823">
    <property type="term" value="F:leucine-tRNA ligase activity"/>
    <property type="evidence" value="ECO:0000318"/>
    <property type="project" value="GO_Central"/>
</dbReference>
<dbReference type="GO" id="GO:0032543">
    <property type="term" value="P:mitochondrial translation"/>
    <property type="evidence" value="ECO:0000318"/>
    <property type="project" value="GO_Central"/>
</dbReference>
<dbReference type="PANTHER" id="PTHR43740">
    <property type="entry name" value="LEUCYL-TRNA SYNTHETASE"/>
    <property type="match status" value="1"/>
</dbReference>
<proteinExistence type="inferred from homology"/>
<dbReference type="HOGENOM" id="CLU_004427_0_0_1"/>
<evidence type="ECO:0000256" key="10">
    <source>
        <dbReference type="ARBA" id="ARBA00023146"/>
    </source>
</evidence>
<keyword evidence="6 14" id="KW-0067">ATP-binding</keyword>
<reference evidence="19" key="2">
    <citation type="journal article" date="2013" name="G3 (Bethesda)">
        <title>Genomes of Ashbya fungi isolated from insects reveal four mating-type loci, numerous translocations, lack of transposons, and distinct gene duplications.</title>
        <authorList>
            <person name="Dietrich F.S."/>
            <person name="Voegeli S."/>
            <person name="Kuo S."/>
            <person name="Philippsen P."/>
        </authorList>
    </citation>
    <scope>GENOME REANNOTATION</scope>
    <source>
        <strain evidence="19">ATCC 10895 / CBS 109.51 / FGSC 9923 / NRRL Y-1056</strain>
    </source>
</reference>
<dbReference type="InParanoid" id="Q757H0"/>
<evidence type="ECO:0000256" key="5">
    <source>
        <dbReference type="ARBA" id="ARBA00022741"/>
    </source>
</evidence>
<evidence type="ECO:0000259" key="16">
    <source>
        <dbReference type="Pfam" id="PF09334"/>
    </source>
</evidence>
<reference evidence="18 19" key="1">
    <citation type="journal article" date="2004" name="Science">
        <title>The Ashbya gossypii genome as a tool for mapping the ancient Saccharomyces cerevisiae genome.</title>
        <authorList>
            <person name="Dietrich F.S."/>
            <person name="Voegeli S."/>
            <person name="Brachat S."/>
            <person name="Lerch A."/>
            <person name="Gates K."/>
            <person name="Steiner S."/>
            <person name="Mohr C."/>
            <person name="Pohlmann R."/>
            <person name="Luedi P."/>
            <person name="Choi S."/>
            <person name="Wing R.A."/>
            <person name="Flavier A."/>
            <person name="Gaffney T.D."/>
            <person name="Philippsen P."/>
        </authorList>
    </citation>
    <scope>NUCLEOTIDE SEQUENCE [LARGE SCALE GENOMIC DNA]</scope>
    <source>
        <strain evidence="19">ATCC 10895 / CBS 109.51 / FGSC 9923 / NRRL Y-1056</strain>
    </source>
</reference>
<comment type="catalytic activity">
    <reaction evidence="12">
        <text>tRNA(Leu) + L-leucine + ATP = L-leucyl-tRNA(Leu) + AMP + diphosphate</text>
        <dbReference type="Rhea" id="RHEA:11688"/>
        <dbReference type="Rhea" id="RHEA-COMP:9613"/>
        <dbReference type="Rhea" id="RHEA-COMP:9622"/>
        <dbReference type="ChEBI" id="CHEBI:30616"/>
        <dbReference type="ChEBI" id="CHEBI:33019"/>
        <dbReference type="ChEBI" id="CHEBI:57427"/>
        <dbReference type="ChEBI" id="CHEBI:78442"/>
        <dbReference type="ChEBI" id="CHEBI:78494"/>
        <dbReference type="ChEBI" id="CHEBI:456215"/>
        <dbReference type="EC" id="6.1.1.4"/>
    </reaction>
</comment>
<evidence type="ECO:0000256" key="2">
    <source>
        <dbReference type="ARBA" id="ARBA00005594"/>
    </source>
</evidence>
<evidence type="ECO:0000256" key="9">
    <source>
        <dbReference type="ARBA" id="ARBA00023128"/>
    </source>
</evidence>
<feature type="domain" description="Leucyl-tRNA synthetase editing" evidence="17">
    <location>
        <begin position="236"/>
        <end position="413"/>
    </location>
</feature>
<dbReference type="PANTHER" id="PTHR43740:SF2">
    <property type="entry name" value="LEUCINE--TRNA LIGASE, MITOCHONDRIAL"/>
    <property type="match status" value="1"/>
</dbReference>
<dbReference type="GO" id="GO:0002161">
    <property type="term" value="F:aminoacyl-tRNA deacylase activity"/>
    <property type="evidence" value="ECO:0007669"/>
    <property type="project" value="InterPro"/>
</dbReference>
<dbReference type="InterPro" id="IPR001412">
    <property type="entry name" value="aa-tRNA-synth_I_CS"/>
</dbReference>
<evidence type="ECO:0000313" key="19">
    <source>
        <dbReference type="Proteomes" id="UP000000591"/>
    </source>
</evidence>
<dbReference type="CDD" id="cd00812">
    <property type="entry name" value="LeuRS_core"/>
    <property type="match status" value="1"/>
</dbReference>
<evidence type="ECO:0000256" key="13">
    <source>
        <dbReference type="ARBA" id="ARBA00070408"/>
    </source>
</evidence>
<dbReference type="InterPro" id="IPR002300">
    <property type="entry name" value="aa-tRNA-synth_Ia"/>
</dbReference>
<keyword evidence="8" id="KW-0809">Transit peptide</keyword>
<dbReference type="InterPro" id="IPR009080">
    <property type="entry name" value="tRNAsynth_Ia_anticodon-bd"/>
</dbReference>
<dbReference type="KEGG" id="ago:AGOS_AER043C"/>
<protein>
    <recommendedName>
        <fullName evidence="13">Leucine--tRNA ligase, mitochondrial</fullName>
        <ecNumber evidence="3">6.1.1.4</ecNumber>
    </recommendedName>
    <alternativeName>
        <fullName evidence="11">Leucyl-tRNA synthetase</fullName>
    </alternativeName>
</protein>
<dbReference type="SUPFAM" id="SSF50677">
    <property type="entry name" value="ValRS/IleRS/LeuRS editing domain"/>
    <property type="match status" value="1"/>
</dbReference>
<name>Q757H0_EREGS</name>
<evidence type="ECO:0000256" key="7">
    <source>
        <dbReference type="ARBA" id="ARBA00022917"/>
    </source>
</evidence>
<keyword evidence="4 14" id="KW-0436">Ligase</keyword>
<dbReference type="InterPro" id="IPR025709">
    <property type="entry name" value="Leu_tRNA-synth_edit"/>
</dbReference>
<dbReference type="OMA" id="DDVDWAD"/>
<evidence type="ECO:0000256" key="6">
    <source>
        <dbReference type="ARBA" id="ARBA00022840"/>
    </source>
</evidence>
<dbReference type="InterPro" id="IPR015413">
    <property type="entry name" value="Methionyl/Leucyl_tRNA_Synth"/>
</dbReference>
<dbReference type="EC" id="6.1.1.4" evidence="3"/>
<evidence type="ECO:0000259" key="15">
    <source>
        <dbReference type="Pfam" id="PF00133"/>
    </source>
</evidence>
<keyword evidence="10 14" id="KW-0030">Aminoacyl-tRNA synthetase</keyword>
<evidence type="ECO:0000256" key="8">
    <source>
        <dbReference type="ARBA" id="ARBA00022946"/>
    </source>
</evidence>
<dbReference type="NCBIfam" id="TIGR00396">
    <property type="entry name" value="leuS_bact"/>
    <property type="match status" value="1"/>
</dbReference>
<evidence type="ECO:0000256" key="12">
    <source>
        <dbReference type="ARBA" id="ARBA00047469"/>
    </source>
</evidence>